<sequence>MTAPICIIQNNFIHIIILLYNIIKNMLIYFVSLMTIIFIIIFIIYYHFNVKENFDAIGRVYYCQDCKGKTFGQCQDCLSCVWVIDQDKRTGKCIKGDPYRFKYTDVNRPIYAYQRDPFFNSPYYAMTY</sequence>
<accession>A0A1V0SH06</accession>
<keyword evidence="1" id="KW-1133">Transmembrane helix</keyword>
<feature type="transmembrane region" description="Helical" evidence="1">
    <location>
        <begin position="27"/>
        <end position="48"/>
    </location>
</feature>
<dbReference type="EMBL" id="KY684105">
    <property type="protein sequence ID" value="ARF11010.1"/>
    <property type="molecule type" value="Genomic_DNA"/>
</dbReference>
<gene>
    <name evidence="2" type="ORF">Hokovirus_3_283</name>
</gene>
<reference evidence="2" key="1">
    <citation type="journal article" date="2017" name="Science">
        <title>Giant viruses with an expanded complement of translation system components.</title>
        <authorList>
            <person name="Schulz F."/>
            <person name="Yutin N."/>
            <person name="Ivanova N.N."/>
            <person name="Ortega D.R."/>
            <person name="Lee T.K."/>
            <person name="Vierheilig J."/>
            <person name="Daims H."/>
            <person name="Horn M."/>
            <person name="Wagner M."/>
            <person name="Jensen G.J."/>
            <person name="Kyrpides N.C."/>
            <person name="Koonin E.V."/>
            <person name="Woyke T."/>
        </authorList>
    </citation>
    <scope>NUCLEOTIDE SEQUENCE</scope>
    <source>
        <strain evidence="2">HKV1</strain>
    </source>
</reference>
<organism evidence="2">
    <name type="scientific">Hokovirus HKV1</name>
    <dbReference type="NCBI Taxonomy" id="1977638"/>
    <lineage>
        <taxon>Viruses</taxon>
        <taxon>Varidnaviria</taxon>
        <taxon>Bamfordvirae</taxon>
        <taxon>Nucleocytoviricota</taxon>
        <taxon>Megaviricetes</taxon>
        <taxon>Imitervirales</taxon>
        <taxon>Mimiviridae</taxon>
        <taxon>Klosneuvirinae</taxon>
        <taxon>Hokovirus</taxon>
    </lineage>
</organism>
<protein>
    <submittedName>
        <fullName evidence="2">Uncharacterized protein</fullName>
    </submittedName>
</protein>
<evidence type="ECO:0000313" key="2">
    <source>
        <dbReference type="EMBL" id="ARF11010.1"/>
    </source>
</evidence>
<proteinExistence type="predicted"/>
<evidence type="ECO:0000256" key="1">
    <source>
        <dbReference type="SAM" id="Phobius"/>
    </source>
</evidence>
<keyword evidence="1" id="KW-0472">Membrane</keyword>
<name>A0A1V0SH06_9VIRU</name>
<keyword evidence="1" id="KW-0812">Transmembrane</keyword>